<evidence type="ECO:0000256" key="4">
    <source>
        <dbReference type="ARBA" id="ARBA00022723"/>
    </source>
</evidence>
<organism evidence="13 14">
    <name type="scientific">Natrialba aegyptia DSM 13077</name>
    <dbReference type="NCBI Taxonomy" id="1227491"/>
    <lineage>
        <taxon>Archaea</taxon>
        <taxon>Methanobacteriati</taxon>
        <taxon>Methanobacteriota</taxon>
        <taxon>Stenosarchaea group</taxon>
        <taxon>Halobacteria</taxon>
        <taxon>Halobacteriales</taxon>
        <taxon>Natrialbaceae</taxon>
        <taxon>Natrialba</taxon>
    </lineage>
</organism>
<feature type="transmembrane region" description="Helical" evidence="10">
    <location>
        <begin position="648"/>
        <end position="667"/>
    </location>
</feature>
<dbReference type="Gene3D" id="2.60.40.1220">
    <property type="match status" value="1"/>
</dbReference>
<keyword evidence="3 10" id="KW-0812">Transmembrane</keyword>
<dbReference type="InterPro" id="IPR014756">
    <property type="entry name" value="Ig_E-set"/>
</dbReference>
<evidence type="ECO:0000256" key="6">
    <source>
        <dbReference type="ARBA" id="ARBA00022989"/>
    </source>
</evidence>
<feature type="transmembrane region" description="Helical" evidence="10">
    <location>
        <begin position="465"/>
        <end position="487"/>
    </location>
</feature>
<dbReference type="Proteomes" id="UP000011591">
    <property type="component" value="Unassembled WGS sequence"/>
</dbReference>
<dbReference type="GO" id="GO:0006825">
    <property type="term" value="P:copper ion transport"/>
    <property type="evidence" value="ECO:0007669"/>
    <property type="project" value="InterPro"/>
</dbReference>
<keyword evidence="7" id="KW-0186">Copper</keyword>
<evidence type="ECO:0000313" key="13">
    <source>
        <dbReference type="EMBL" id="ELZ04543.1"/>
    </source>
</evidence>
<evidence type="ECO:0000256" key="7">
    <source>
        <dbReference type="ARBA" id="ARBA00023008"/>
    </source>
</evidence>
<feature type="compositionally biased region" description="Low complexity" evidence="9">
    <location>
        <begin position="515"/>
        <end position="524"/>
    </location>
</feature>
<name>M0B2U8_9EURY</name>
<dbReference type="GO" id="GO:0005886">
    <property type="term" value="C:plasma membrane"/>
    <property type="evidence" value="ECO:0007669"/>
    <property type="project" value="UniProtKB-SubCell"/>
</dbReference>
<keyword evidence="5" id="KW-0732">Signal</keyword>
<dbReference type="GO" id="GO:0042597">
    <property type="term" value="C:periplasmic space"/>
    <property type="evidence" value="ECO:0007669"/>
    <property type="project" value="InterPro"/>
</dbReference>
<dbReference type="SUPFAM" id="SSF81296">
    <property type="entry name" value="E set domains"/>
    <property type="match status" value="1"/>
</dbReference>
<keyword evidence="4" id="KW-0479">Metal-binding</keyword>
<gene>
    <name evidence="13" type="ORF">C480_13551</name>
</gene>
<dbReference type="OrthoDB" id="206320at2157"/>
<evidence type="ECO:0000256" key="2">
    <source>
        <dbReference type="ARBA" id="ARBA00022475"/>
    </source>
</evidence>
<keyword evidence="14" id="KW-1185">Reference proteome</keyword>
<dbReference type="Pfam" id="PF04234">
    <property type="entry name" value="CopC"/>
    <property type="match status" value="1"/>
</dbReference>
<evidence type="ECO:0000259" key="12">
    <source>
        <dbReference type="Pfam" id="PF05425"/>
    </source>
</evidence>
<keyword evidence="2" id="KW-1003">Cell membrane</keyword>
<keyword evidence="6 10" id="KW-1133">Transmembrane helix</keyword>
<comment type="subcellular location">
    <subcellularLocation>
        <location evidence="1">Cell membrane</location>
        <topology evidence="1">Multi-pass membrane protein</topology>
    </subcellularLocation>
</comment>
<evidence type="ECO:0000256" key="3">
    <source>
        <dbReference type="ARBA" id="ARBA00022692"/>
    </source>
</evidence>
<dbReference type="PANTHER" id="PTHR34820:SF4">
    <property type="entry name" value="INNER MEMBRANE PROTEIN YEBZ"/>
    <property type="match status" value="1"/>
</dbReference>
<feature type="transmembrane region" description="Helical" evidence="10">
    <location>
        <begin position="365"/>
        <end position="386"/>
    </location>
</feature>
<evidence type="ECO:0000256" key="8">
    <source>
        <dbReference type="ARBA" id="ARBA00023136"/>
    </source>
</evidence>
<reference evidence="13 14" key="1">
    <citation type="journal article" date="2014" name="PLoS Genet.">
        <title>Phylogenetically driven sequencing of extremely halophilic archaea reveals strategies for static and dynamic osmo-response.</title>
        <authorList>
            <person name="Becker E.A."/>
            <person name="Seitzer P.M."/>
            <person name="Tritt A."/>
            <person name="Larsen D."/>
            <person name="Krusor M."/>
            <person name="Yao A.I."/>
            <person name="Wu D."/>
            <person name="Madern D."/>
            <person name="Eisen J.A."/>
            <person name="Darling A.E."/>
            <person name="Facciotti M.T."/>
        </authorList>
    </citation>
    <scope>NUCLEOTIDE SEQUENCE [LARGE SCALE GENOMIC DNA]</scope>
    <source>
        <strain evidence="13 14">DSM 13077</strain>
    </source>
</reference>
<feature type="region of interest" description="Disordered" evidence="9">
    <location>
        <begin position="515"/>
        <end position="535"/>
    </location>
</feature>
<protein>
    <submittedName>
        <fullName evidence="13">Copper resistance protein CopC</fullName>
    </submittedName>
</protein>
<dbReference type="EMBL" id="AOIP01000031">
    <property type="protein sequence ID" value="ELZ04543.1"/>
    <property type="molecule type" value="Genomic_DNA"/>
</dbReference>
<dbReference type="PATRIC" id="fig|1227491.4.peg.2784"/>
<evidence type="ECO:0000256" key="1">
    <source>
        <dbReference type="ARBA" id="ARBA00004651"/>
    </source>
</evidence>
<dbReference type="InterPro" id="IPR032694">
    <property type="entry name" value="CopC/D"/>
</dbReference>
<accession>M0B2U8</accession>
<evidence type="ECO:0000259" key="11">
    <source>
        <dbReference type="Pfam" id="PF04234"/>
    </source>
</evidence>
<evidence type="ECO:0000256" key="5">
    <source>
        <dbReference type="ARBA" id="ARBA00022729"/>
    </source>
</evidence>
<dbReference type="InterPro" id="IPR014755">
    <property type="entry name" value="Cu-Rt/internalin_Ig-like"/>
</dbReference>
<feature type="transmembrane region" description="Helical" evidence="10">
    <location>
        <begin position="215"/>
        <end position="238"/>
    </location>
</feature>
<dbReference type="Pfam" id="PF05425">
    <property type="entry name" value="CopD"/>
    <property type="match status" value="1"/>
</dbReference>
<sequence>MSADGSFEYNRWSRLRPARGLVALAVAALVLTSLATPVAAHAYLSDSDPANGERIDAVPDEITLSFSGDGVQVADATVTGPDGADVSGAAEIDADDSQLVRVPIERSADENDAEGLYSVEWEILADDGHTVSGSFVFSVGDEPLDRDTVLEAHEDEGPDEDVSPIAAGAKGLLLIALVGLIGAPITAVVAVYPAVSRVQSSSRSFRTVDRRLGRILATAGAVLFGSVLALGLVRATSIGSLSFETMVQFLATPLGREWLVQVGLTALLGLVLVGGLTGRLPRRGWLAGTAVGAAFVGATVGWTSHSATAIDRLQGAAIDIAHLGGAGLWVGGLVVLALVVPAALREAKPVDRNDLAAGAIRRYSLLALAGVTLAGATGLVLASWHVPSLAALTDSLYGLSLSAKSLLILLALGLGGLTRFVLLSRLAENSGREFSAAATDADTDTDTDTDTATVATFVHAVRFEVAVLVAVLLISGLLTSAPTAAVVSDGAGGSELVTIEREVTDGVALELQAGPTADGATATANETGNSGSSQQLLVRPGDPIVFDVAFASSAAADDTRIDSDGPVRLLATATEGDRTVNVELEETADGTYATVQTLPVEGDWEVRITGSPNDEFVSETYDARVETAETGDAHADHDGGAAGSPLSLLLQFGAVAIAVVGSVAVAVEATRFRERT</sequence>
<feature type="transmembrane region" description="Helical" evidence="10">
    <location>
        <begin position="406"/>
        <end position="423"/>
    </location>
</feature>
<dbReference type="GO" id="GO:0005507">
    <property type="term" value="F:copper ion binding"/>
    <property type="evidence" value="ECO:0007669"/>
    <property type="project" value="InterPro"/>
</dbReference>
<evidence type="ECO:0000256" key="10">
    <source>
        <dbReference type="SAM" id="Phobius"/>
    </source>
</evidence>
<feature type="transmembrane region" description="Helical" evidence="10">
    <location>
        <begin position="172"/>
        <end position="195"/>
    </location>
</feature>
<comment type="caution">
    <text evidence="13">The sequence shown here is derived from an EMBL/GenBank/DDBJ whole genome shotgun (WGS) entry which is preliminary data.</text>
</comment>
<keyword evidence="8 10" id="KW-0472">Membrane</keyword>
<feature type="domain" description="Copper resistance protein D" evidence="12">
    <location>
        <begin position="358"/>
        <end position="478"/>
    </location>
</feature>
<feature type="transmembrane region" description="Helical" evidence="10">
    <location>
        <begin position="323"/>
        <end position="344"/>
    </location>
</feature>
<dbReference type="PANTHER" id="PTHR34820">
    <property type="entry name" value="INNER MEMBRANE PROTEIN YEBZ"/>
    <property type="match status" value="1"/>
</dbReference>
<feature type="compositionally biased region" description="Polar residues" evidence="9">
    <location>
        <begin position="525"/>
        <end position="535"/>
    </location>
</feature>
<feature type="transmembrane region" description="Helical" evidence="10">
    <location>
        <begin position="284"/>
        <end position="303"/>
    </location>
</feature>
<evidence type="ECO:0000313" key="14">
    <source>
        <dbReference type="Proteomes" id="UP000011591"/>
    </source>
</evidence>
<dbReference type="GO" id="GO:0046688">
    <property type="term" value="P:response to copper ion"/>
    <property type="evidence" value="ECO:0007669"/>
    <property type="project" value="InterPro"/>
</dbReference>
<dbReference type="InterPro" id="IPR007348">
    <property type="entry name" value="CopC_dom"/>
</dbReference>
<dbReference type="RefSeq" id="WP_006666145.1">
    <property type="nucleotide sequence ID" value="NZ_AOIP01000031.1"/>
</dbReference>
<evidence type="ECO:0000256" key="9">
    <source>
        <dbReference type="SAM" id="MobiDB-lite"/>
    </source>
</evidence>
<dbReference type="AlphaFoldDB" id="M0B2U8"/>
<dbReference type="InterPro" id="IPR008457">
    <property type="entry name" value="Cu-R_CopD_dom"/>
</dbReference>
<feature type="transmembrane region" description="Helical" evidence="10">
    <location>
        <begin position="258"/>
        <end position="277"/>
    </location>
</feature>
<proteinExistence type="predicted"/>
<feature type="domain" description="CopC" evidence="11">
    <location>
        <begin position="41"/>
        <end position="139"/>
    </location>
</feature>